<protein>
    <submittedName>
        <fullName evidence="4">Dihydrodipicolinate synthase family protein</fullName>
    </submittedName>
</protein>
<dbReference type="Gene3D" id="3.20.20.70">
    <property type="entry name" value="Aldolase class I"/>
    <property type="match status" value="1"/>
</dbReference>
<reference evidence="4" key="1">
    <citation type="submission" date="2022-08" db="EMBL/GenBank/DDBJ databases">
        <authorList>
            <person name="Bogun A."/>
            <person name="Kislichkina A."/>
            <person name="Solomentsev V."/>
            <person name="Skryabin Y."/>
            <person name="Sizova A."/>
            <person name="Platonov M."/>
            <person name="Dentovskaya S."/>
        </authorList>
    </citation>
    <scope>NUCLEOTIDE SEQUENCE</scope>
    <source>
        <strain evidence="4">SCPM-O-B-7604</strain>
    </source>
</reference>
<name>A0ABY5UPV7_9GAMM</name>
<dbReference type="EMBL" id="CP104006">
    <property type="protein sequence ID" value="UWM43908.1"/>
    <property type="molecule type" value="Genomic_DNA"/>
</dbReference>
<dbReference type="InterPro" id="IPR020625">
    <property type="entry name" value="Schiff_base-form_aldolases_AS"/>
</dbReference>
<dbReference type="Pfam" id="PF00701">
    <property type="entry name" value="DHDPS"/>
    <property type="match status" value="1"/>
</dbReference>
<gene>
    <name evidence="4" type="ORF">N0H69_14410</name>
</gene>
<keyword evidence="2" id="KW-0704">Schiff base</keyword>
<organism evidence="4 5">
    <name type="scientific">Yersinia alsatica</name>
    <dbReference type="NCBI Taxonomy" id="2890317"/>
    <lineage>
        <taxon>Bacteria</taxon>
        <taxon>Pseudomonadati</taxon>
        <taxon>Pseudomonadota</taxon>
        <taxon>Gammaproteobacteria</taxon>
        <taxon>Enterobacterales</taxon>
        <taxon>Yersiniaceae</taxon>
        <taxon>Yersinia</taxon>
    </lineage>
</organism>
<keyword evidence="1 3" id="KW-0456">Lyase</keyword>
<sequence>MNKTKQFSGIIPPVSTLFTDDGILDKVRMGGVIDFLIRSGVDGLFFLGTGGEFSQMSTEERKQVAEFSVNYVDKRVPTLIGTGSTNTREAIELSTHAQSIGASGIVVINPYYWQLTEDNLFNYFSEVSSSVDLPVILYNFPNLTGQDLSPAFVKSLVDKNINIVGIKETIDSIAHLREMIFSLKDEHPNFSVFCGFDDHLLNTLLLGGDGAISASANFVPELSIDIFQAFSSGDLGQAAELHKTLLQLPLIYKIDSPFVNVVKEAMKLCGQDISTYSLPPTRSLSEEKREQVKRILQNANIVR</sequence>
<evidence type="ECO:0000313" key="4">
    <source>
        <dbReference type="EMBL" id="UWM43908.1"/>
    </source>
</evidence>
<dbReference type="CDD" id="cd00408">
    <property type="entry name" value="DHDPS-like"/>
    <property type="match status" value="1"/>
</dbReference>
<evidence type="ECO:0000313" key="5">
    <source>
        <dbReference type="Proteomes" id="UP001057860"/>
    </source>
</evidence>
<accession>A0ABY5UPV7</accession>
<dbReference type="InterPro" id="IPR020624">
    <property type="entry name" value="Schiff_base-form_aldolases_CS"/>
</dbReference>
<dbReference type="InterPro" id="IPR002220">
    <property type="entry name" value="DapA-like"/>
</dbReference>
<dbReference type="Proteomes" id="UP001057860">
    <property type="component" value="Chromosome"/>
</dbReference>
<dbReference type="SMART" id="SM01130">
    <property type="entry name" value="DHDPS"/>
    <property type="match status" value="1"/>
</dbReference>
<evidence type="ECO:0000256" key="2">
    <source>
        <dbReference type="ARBA" id="ARBA00023270"/>
    </source>
</evidence>
<dbReference type="PIRSF" id="PIRSF001365">
    <property type="entry name" value="DHDPS"/>
    <property type="match status" value="1"/>
</dbReference>
<dbReference type="PRINTS" id="PR00146">
    <property type="entry name" value="DHPICSNTHASE"/>
</dbReference>
<dbReference type="InterPro" id="IPR013785">
    <property type="entry name" value="Aldolase_TIM"/>
</dbReference>
<dbReference type="RefSeq" id="WP_050151234.1">
    <property type="nucleotide sequence ID" value="NZ_CP104006.1"/>
</dbReference>
<dbReference type="PANTHER" id="PTHR12128">
    <property type="entry name" value="DIHYDRODIPICOLINATE SYNTHASE"/>
    <property type="match status" value="1"/>
</dbReference>
<evidence type="ECO:0000256" key="3">
    <source>
        <dbReference type="PIRNR" id="PIRNR001365"/>
    </source>
</evidence>
<keyword evidence="5" id="KW-1185">Reference proteome</keyword>
<comment type="similarity">
    <text evidence="3">Belongs to the DapA family.</text>
</comment>
<evidence type="ECO:0000256" key="1">
    <source>
        <dbReference type="ARBA" id="ARBA00023239"/>
    </source>
</evidence>
<proteinExistence type="inferred from homology"/>
<dbReference type="PANTHER" id="PTHR12128:SF28">
    <property type="entry name" value="2-DEHYDRO-3-DEOXY-D-GLUCONATE ALDOLASE YAGE-RELATED"/>
    <property type="match status" value="1"/>
</dbReference>
<dbReference type="GeneID" id="75141215"/>
<dbReference type="PROSITE" id="PS00665">
    <property type="entry name" value="DHDPS_1"/>
    <property type="match status" value="1"/>
</dbReference>
<dbReference type="PROSITE" id="PS00666">
    <property type="entry name" value="DHDPS_2"/>
    <property type="match status" value="1"/>
</dbReference>
<dbReference type="SUPFAM" id="SSF51569">
    <property type="entry name" value="Aldolase"/>
    <property type="match status" value="1"/>
</dbReference>